<accession>A0A7K0EP75</accession>
<evidence type="ECO:0000313" key="3">
    <source>
        <dbReference type="Proteomes" id="UP000441754"/>
    </source>
</evidence>
<organism evidence="2 3">
    <name type="scientific">Larkinella terrae</name>
    <dbReference type="NCBI Taxonomy" id="2025311"/>
    <lineage>
        <taxon>Bacteria</taxon>
        <taxon>Pseudomonadati</taxon>
        <taxon>Bacteroidota</taxon>
        <taxon>Cytophagia</taxon>
        <taxon>Cytophagales</taxon>
        <taxon>Spirosomataceae</taxon>
        <taxon>Larkinella</taxon>
    </lineage>
</organism>
<proteinExistence type="predicted"/>
<dbReference type="InterPro" id="IPR003959">
    <property type="entry name" value="ATPase_AAA_core"/>
</dbReference>
<sequence>MFSNRNKTAIYFRGLYIKDIKGFIGDFEIYFRSKTGSPVQWTVLLGNNNTGKTTILKLLASISYPNILSGYTDKYRQKYRMPFYEISNTDKRKKDRIESQSVFKWLNIDEKEIMIGPNLFFPFFDFSFFVRRVKNSNNIIDLDSLNRQNFTIESEYTFNLLKEYSESLIIFAYGIHRKISETNISDDKLTPSTSNLFEDTDLLNFEEWFLQTDYATRLGSEETKKKAEVQLKKIKEIIIESKILPDLKDIRASSTENLKSFVEIKSGRSWVKIKELGYGYQATIAWLTDLCKRMFECHSNLNNPLHGPAIVLVDEIDLHLHPEWQRKIIKYLSILFPNIQFIVTAHSPLIVQSAENINLVMLERDDVAGSINIRQQFGSFQGWTVEEILRELMDLGDKTRSDRFLELLKVFENGLDEGSYEKAKIAYDELDKILHPASSQRKLLSIQLSTLVPA</sequence>
<dbReference type="GO" id="GO:0016887">
    <property type="term" value="F:ATP hydrolysis activity"/>
    <property type="evidence" value="ECO:0007669"/>
    <property type="project" value="InterPro"/>
</dbReference>
<dbReference type="AlphaFoldDB" id="A0A7K0EP75"/>
<dbReference type="PANTHER" id="PTHR43581:SF2">
    <property type="entry name" value="EXCINUCLEASE ATPASE SUBUNIT"/>
    <property type="match status" value="1"/>
</dbReference>
<keyword evidence="3" id="KW-1185">Reference proteome</keyword>
<gene>
    <name evidence="2" type="ORF">GJJ30_19630</name>
</gene>
<dbReference type="SUPFAM" id="SSF52540">
    <property type="entry name" value="P-loop containing nucleoside triphosphate hydrolases"/>
    <property type="match status" value="1"/>
</dbReference>
<dbReference type="Pfam" id="PF13304">
    <property type="entry name" value="AAA_21"/>
    <property type="match status" value="1"/>
</dbReference>
<dbReference type="PANTHER" id="PTHR43581">
    <property type="entry name" value="ATP/GTP PHOSPHATASE"/>
    <property type="match status" value="1"/>
</dbReference>
<feature type="domain" description="ATPase AAA-type core" evidence="1">
    <location>
        <begin position="42"/>
        <end position="351"/>
    </location>
</feature>
<dbReference type="OrthoDB" id="9805802at2"/>
<dbReference type="EMBL" id="WJXZ01000012">
    <property type="protein sequence ID" value="MRS63522.1"/>
    <property type="molecule type" value="Genomic_DNA"/>
</dbReference>
<dbReference type="InterPro" id="IPR051396">
    <property type="entry name" value="Bact_Antivir_Def_Nuclease"/>
</dbReference>
<name>A0A7K0EP75_9BACT</name>
<comment type="caution">
    <text evidence="2">The sequence shown here is derived from an EMBL/GenBank/DDBJ whole genome shotgun (WGS) entry which is preliminary data.</text>
</comment>
<evidence type="ECO:0000313" key="2">
    <source>
        <dbReference type="EMBL" id="MRS63522.1"/>
    </source>
</evidence>
<evidence type="ECO:0000259" key="1">
    <source>
        <dbReference type="Pfam" id="PF13304"/>
    </source>
</evidence>
<dbReference type="GO" id="GO:0005524">
    <property type="term" value="F:ATP binding"/>
    <property type="evidence" value="ECO:0007669"/>
    <property type="project" value="InterPro"/>
</dbReference>
<dbReference type="RefSeq" id="WP_154176877.1">
    <property type="nucleotide sequence ID" value="NZ_WJXZ01000012.1"/>
</dbReference>
<dbReference type="Gene3D" id="3.40.50.300">
    <property type="entry name" value="P-loop containing nucleotide triphosphate hydrolases"/>
    <property type="match status" value="1"/>
</dbReference>
<protein>
    <submittedName>
        <fullName evidence="2">AAA family ATPase</fullName>
    </submittedName>
</protein>
<dbReference type="Proteomes" id="UP000441754">
    <property type="component" value="Unassembled WGS sequence"/>
</dbReference>
<dbReference type="InterPro" id="IPR027417">
    <property type="entry name" value="P-loop_NTPase"/>
</dbReference>
<reference evidence="2 3" key="1">
    <citation type="journal article" date="2018" name="Antonie Van Leeuwenhoek">
        <title>Larkinella terrae sp. nov., isolated from soil on Jeju Island, South Korea.</title>
        <authorList>
            <person name="Ten L.N."/>
            <person name="Jeon J."/>
            <person name="Park S.J."/>
            <person name="Park S."/>
            <person name="Lee S.Y."/>
            <person name="Kim M.K."/>
            <person name="Jung H.Y."/>
        </authorList>
    </citation>
    <scope>NUCLEOTIDE SEQUENCE [LARGE SCALE GENOMIC DNA]</scope>
    <source>
        <strain evidence="2 3">KCTC 52001</strain>
    </source>
</reference>